<evidence type="ECO:0000313" key="4">
    <source>
        <dbReference type="Proteomes" id="UP000035088"/>
    </source>
</evidence>
<gene>
    <name evidence="3" type="ORF">GOARA_061_01320</name>
</gene>
<dbReference type="STRING" id="1073574.GOARA_061_01320"/>
<dbReference type="PANTHER" id="PTHR36151:SF3">
    <property type="entry name" value="ER-BOUND OXYGENASE MPAB_MPAB'_RUBBER OXYGENASE CATALYTIC DOMAIN-CONTAINING PROTEIN"/>
    <property type="match status" value="1"/>
</dbReference>
<dbReference type="Pfam" id="PF09995">
    <property type="entry name" value="MPAB_Lcp_cat"/>
    <property type="match status" value="1"/>
</dbReference>
<proteinExistence type="predicted"/>
<dbReference type="InterPro" id="IPR018713">
    <property type="entry name" value="MPAB/Lcp_cat_dom"/>
</dbReference>
<reference evidence="3 4" key="1">
    <citation type="submission" date="2011-11" db="EMBL/GenBank/DDBJ databases">
        <title>Whole genome shotgun sequence of Gordonia araii NBRC 100433.</title>
        <authorList>
            <person name="Yoshida Y."/>
            <person name="Hosoyama A."/>
            <person name="Tsuchikane K."/>
            <person name="Katsumata H."/>
            <person name="Yamazaki S."/>
            <person name="Fujita N."/>
        </authorList>
    </citation>
    <scope>NUCLEOTIDE SEQUENCE [LARGE SCALE GENOMIC DNA]</scope>
    <source>
        <strain evidence="3 4">NBRC 100433</strain>
    </source>
</reference>
<evidence type="ECO:0000259" key="2">
    <source>
        <dbReference type="Pfam" id="PF09995"/>
    </source>
</evidence>
<accession>G7H4B7</accession>
<dbReference type="RefSeq" id="WP_007322767.1">
    <property type="nucleotide sequence ID" value="NZ_BAEE01000061.1"/>
</dbReference>
<dbReference type="PANTHER" id="PTHR36151">
    <property type="entry name" value="BLR2777 PROTEIN"/>
    <property type="match status" value="1"/>
</dbReference>
<name>G7H4B7_9ACTN</name>
<dbReference type="OrthoDB" id="4465931at2"/>
<dbReference type="EMBL" id="BAEE01000061">
    <property type="protein sequence ID" value="GAB10692.1"/>
    <property type="molecule type" value="Genomic_DNA"/>
</dbReference>
<evidence type="ECO:0000256" key="1">
    <source>
        <dbReference type="SAM" id="MobiDB-lite"/>
    </source>
</evidence>
<feature type="compositionally biased region" description="Low complexity" evidence="1">
    <location>
        <begin position="312"/>
        <end position="323"/>
    </location>
</feature>
<dbReference type="Proteomes" id="UP000035088">
    <property type="component" value="Unassembled WGS sequence"/>
</dbReference>
<comment type="caution">
    <text evidence="3">The sequence shown here is derived from an EMBL/GenBank/DDBJ whole genome shotgun (WGS) entry which is preliminary data.</text>
</comment>
<feature type="region of interest" description="Disordered" evidence="1">
    <location>
        <begin position="312"/>
        <end position="334"/>
    </location>
</feature>
<protein>
    <recommendedName>
        <fullName evidence="2">ER-bound oxygenase mpaB/mpaB'/Rubber oxygenase catalytic domain-containing protein</fullName>
    </recommendedName>
</protein>
<dbReference type="GO" id="GO:0016491">
    <property type="term" value="F:oxidoreductase activity"/>
    <property type="evidence" value="ECO:0007669"/>
    <property type="project" value="InterPro"/>
</dbReference>
<dbReference type="AlphaFoldDB" id="G7H4B7"/>
<sequence length="334" mass="36692">MTCPITPTTTSHEHPRGATPPVTGAIDFFERVAGSTFIAFYAAALFDQAMVPGVSAALEATGRVRYTPWQRALRTAASDQLVFAGTAADREAESRRLLDLHRDVRGTGADGERYSALSPDLWNWILISTFFMHRNAAEALAGRTFTEAENQAVWDRFREVVAGLQLPGRGRLMESFDELTVYYDRFAADRLTVTPTLRAVVASQRRIPRPDFLPAAVGPLWSVVTPVAGHVTGILGYGTMRPSAREVLPMRWTRRHDVEYAAFNAVLRVAFRLLPSVVTETPLVRARKKYDRLADSYRSIGLTSFRLDPPTDAVSASGSDAVATQPVIGPRAAS</sequence>
<organism evidence="3 4">
    <name type="scientific">Gordonia araii NBRC 100433</name>
    <dbReference type="NCBI Taxonomy" id="1073574"/>
    <lineage>
        <taxon>Bacteria</taxon>
        <taxon>Bacillati</taxon>
        <taxon>Actinomycetota</taxon>
        <taxon>Actinomycetes</taxon>
        <taxon>Mycobacteriales</taxon>
        <taxon>Gordoniaceae</taxon>
        <taxon>Gordonia</taxon>
    </lineage>
</organism>
<keyword evidence="4" id="KW-1185">Reference proteome</keyword>
<evidence type="ECO:0000313" key="3">
    <source>
        <dbReference type="EMBL" id="GAB10692.1"/>
    </source>
</evidence>
<feature type="domain" description="ER-bound oxygenase mpaB/mpaB'/Rubber oxygenase catalytic" evidence="2">
    <location>
        <begin position="31"/>
        <end position="268"/>
    </location>
</feature>